<keyword evidence="8" id="KW-1278">Translocase</keyword>
<dbReference type="PROSITE" id="PS50999">
    <property type="entry name" value="COX2_TM"/>
    <property type="match status" value="1"/>
</dbReference>
<dbReference type="InterPro" id="IPR034210">
    <property type="entry name" value="CcO_II_C"/>
</dbReference>
<dbReference type="EC" id="7.1.1.9" evidence="16"/>
<evidence type="ECO:0000256" key="15">
    <source>
        <dbReference type="RuleBase" id="RU000456"/>
    </source>
</evidence>
<keyword evidence="4 15" id="KW-0813">Transport</keyword>
<dbReference type="InterPro" id="IPR014222">
    <property type="entry name" value="Cyt_c_oxidase_su2"/>
</dbReference>
<dbReference type="InterPro" id="IPR036257">
    <property type="entry name" value="Cyt_c_oxidase_su2_TM_sf"/>
</dbReference>
<evidence type="ECO:0000256" key="17">
    <source>
        <dbReference type="SAM" id="Phobius"/>
    </source>
</evidence>
<dbReference type="InterPro" id="IPR002429">
    <property type="entry name" value="CcO_II-like_C"/>
</dbReference>
<dbReference type="Gene3D" id="2.60.40.420">
    <property type="entry name" value="Cupredoxins - blue copper proteins"/>
    <property type="match status" value="1"/>
</dbReference>
<dbReference type="CDD" id="cd13912">
    <property type="entry name" value="CcO_II_C"/>
    <property type="match status" value="1"/>
</dbReference>
<evidence type="ECO:0000256" key="3">
    <source>
        <dbReference type="ARBA" id="ARBA00007866"/>
    </source>
</evidence>
<evidence type="ECO:0000256" key="8">
    <source>
        <dbReference type="ARBA" id="ARBA00022967"/>
    </source>
</evidence>
<evidence type="ECO:0000259" key="18">
    <source>
        <dbReference type="PROSITE" id="PS50857"/>
    </source>
</evidence>
<dbReference type="GO" id="GO:0004129">
    <property type="term" value="F:cytochrome-c oxidase activity"/>
    <property type="evidence" value="ECO:0007669"/>
    <property type="project" value="UniProtKB-EC"/>
</dbReference>
<keyword evidence="9 15" id="KW-0249">Electron transport</keyword>
<evidence type="ECO:0000313" key="21">
    <source>
        <dbReference type="Proteomes" id="UP000464751"/>
    </source>
</evidence>
<evidence type="ECO:0000259" key="19">
    <source>
        <dbReference type="PROSITE" id="PS50999"/>
    </source>
</evidence>
<dbReference type="InterPro" id="IPR001505">
    <property type="entry name" value="Copper_CuA"/>
</dbReference>
<keyword evidence="20" id="KW-0560">Oxidoreductase</keyword>
<dbReference type="KEGG" id="apra:G3A50_15830"/>
<name>A0A6P1YQP9_9HYPH</name>
<comment type="cofactor">
    <cofactor evidence="1">
        <name>heme</name>
        <dbReference type="ChEBI" id="CHEBI:30413"/>
    </cofactor>
</comment>
<dbReference type="PROSITE" id="PS50857">
    <property type="entry name" value="COX2_CUA"/>
    <property type="match status" value="1"/>
</dbReference>
<dbReference type="Pfam" id="PF00116">
    <property type="entry name" value="COX2"/>
    <property type="match status" value="1"/>
</dbReference>
<proteinExistence type="inferred from homology"/>
<dbReference type="Gene3D" id="1.10.287.90">
    <property type="match status" value="1"/>
</dbReference>
<dbReference type="GO" id="GO:0005886">
    <property type="term" value="C:plasma membrane"/>
    <property type="evidence" value="ECO:0007669"/>
    <property type="project" value="UniProtKB-SubCell"/>
</dbReference>
<evidence type="ECO:0000256" key="1">
    <source>
        <dbReference type="ARBA" id="ARBA00001971"/>
    </source>
</evidence>
<dbReference type="PANTHER" id="PTHR22888">
    <property type="entry name" value="CYTOCHROME C OXIDASE, SUBUNIT II"/>
    <property type="match status" value="1"/>
</dbReference>
<dbReference type="NCBIfam" id="TIGR02866">
    <property type="entry name" value="CoxB"/>
    <property type="match status" value="1"/>
</dbReference>
<dbReference type="SUPFAM" id="SSF81464">
    <property type="entry name" value="Cytochrome c oxidase subunit II-like, transmembrane region"/>
    <property type="match status" value="1"/>
</dbReference>
<dbReference type="AlphaFoldDB" id="A0A6P1YQP9"/>
<dbReference type="InterPro" id="IPR008972">
    <property type="entry name" value="Cupredoxin"/>
</dbReference>
<dbReference type="GO" id="GO:0042773">
    <property type="term" value="P:ATP synthesis coupled electron transport"/>
    <property type="evidence" value="ECO:0007669"/>
    <property type="project" value="TreeGrafter"/>
</dbReference>
<evidence type="ECO:0000256" key="11">
    <source>
        <dbReference type="ARBA" id="ARBA00023008"/>
    </source>
</evidence>
<evidence type="ECO:0000256" key="7">
    <source>
        <dbReference type="ARBA" id="ARBA00022723"/>
    </source>
</evidence>
<feature type="transmembrane region" description="Helical" evidence="17">
    <location>
        <begin position="65"/>
        <end position="91"/>
    </location>
</feature>
<comment type="function">
    <text evidence="13 16">Subunits I and II form the functional core of the enzyme complex. Electrons originating in cytochrome c are transferred via heme a and Cu(A) to the binuclear center formed by heme a3 and Cu(B).</text>
</comment>
<evidence type="ECO:0000256" key="14">
    <source>
        <dbReference type="ARBA" id="ARBA00047816"/>
    </source>
</evidence>
<evidence type="ECO:0000256" key="10">
    <source>
        <dbReference type="ARBA" id="ARBA00022989"/>
    </source>
</evidence>
<gene>
    <name evidence="20" type="primary">coxB</name>
    <name evidence="20" type="ORF">G3A50_15830</name>
</gene>
<keyword evidence="7 16" id="KW-0479">Metal-binding</keyword>
<dbReference type="PRINTS" id="PR01166">
    <property type="entry name" value="CYCOXIDASEII"/>
</dbReference>
<comment type="subcellular location">
    <subcellularLocation>
        <location evidence="15">Cell membrane</location>
        <topology evidence="15">Multi-pass membrane protein</topology>
    </subcellularLocation>
    <subcellularLocation>
        <location evidence="2">Membrane</location>
        <topology evidence="2">Multi-pass membrane protein</topology>
    </subcellularLocation>
</comment>
<accession>A0A6P1YQP9</accession>
<dbReference type="FunFam" id="2.60.40.420:FF:000001">
    <property type="entry name" value="Cytochrome c oxidase subunit 2"/>
    <property type="match status" value="1"/>
</dbReference>
<evidence type="ECO:0000313" key="20">
    <source>
        <dbReference type="EMBL" id="QIB35016.1"/>
    </source>
</evidence>
<feature type="transmembrane region" description="Helical" evidence="17">
    <location>
        <begin position="112"/>
        <end position="134"/>
    </location>
</feature>
<keyword evidence="10 17" id="KW-1133">Transmembrane helix</keyword>
<evidence type="ECO:0000256" key="5">
    <source>
        <dbReference type="ARBA" id="ARBA00022660"/>
    </source>
</evidence>
<keyword evidence="6 15" id="KW-0812">Transmembrane</keyword>
<evidence type="ECO:0000256" key="4">
    <source>
        <dbReference type="ARBA" id="ARBA00022448"/>
    </source>
</evidence>
<keyword evidence="11 16" id="KW-0186">Copper</keyword>
<dbReference type="InterPro" id="IPR011759">
    <property type="entry name" value="Cyt_c_oxidase_su2_TM_dom"/>
</dbReference>
<keyword evidence="5 15" id="KW-0679">Respiratory chain</keyword>
<dbReference type="GO" id="GO:0016491">
    <property type="term" value="F:oxidoreductase activity"/>
    <property type="evidence" value="ECO:0007669"/>
    <property type="project" value="UniProtKB-KW"/>
</dbReference>
<protein>
    <recommendedName>
        <fullName evidence="16">Cytochrome c oxidase subunit 2</fullName>
        <ecNumber evidence="16">7.1.1.9</ecNumber>
    </recommendedName>
</protein>
<evidence type="ECO:0000256" key="2">
    <source>
        <dbReference type="ARBA" id="ARBA00004141"/>
    </source>
</evidence>
<sequence length="303" mass="32857">MGVTIAMKSWIRNAARTAAGFIVGMTGLLVLALTGTGAALAGTGQPSPWQINLQGAASPVMESIHSFHTFLLVIIIGVVLLVLALLILVIVRFNEKSNPVPSRTTHNTLIEVLWTVVPVLILVAIAIPSFRLLFLELDLPKADLTVKVTGHQWYWSYEYPDNGAFSFDSLMVATADLKPDQPRLLTVDNEVVVPVNKIVRIQVTAADVIHSFALPSFGVKIDALPGRLNESWFQATKEGVYYGQCSELCGRDHAFMPIAIRVVSDAEFASWVEKAKQEFASVETPERLAQGDIVPAVAGAAAR</sequence>
<comment type="cofactor">
    <cofactor evidence="16">
        <name>Cu cation</name>
        <dbReference type="ChEBI" id="CHEBI:23378"/>
    </cofactor>
    <text evidence="16">Binds a copper A center.</text>
</comment>
<keyword evidence="21" id="KW-1185">Reference proteome</keyword>
<evidence type="ECO:0000256" key="16">
    <source>
        <dbReference type="RuleBase" id="RU004024"/>
    </source>
</evidence>
<comment type="catalytic activity">
    <reaction evidence="14 16">
        <text>4 Fe(II)-[cytochrome c] + O2 + 8 H(+)(in) = 4 Fe(III)-[cytochrome c] + 2 H2O + 4 H(+)(out)</text>
        <dbReference type="Rhea" id="RHEA:11436"/>
        <dbReference type="Rhea" id="RHEA-COMP:10350"/>
        <dbReference type="Rhea" id="RHEA-COMP:14399"/>
        <dbReference type="ChEBI" id="CHEBI:15377"/>
        <dbReference type="ChEBI" id="CHEBI:15378"/>
        <dbReference type="ChEBI" id="CHEBI:15379"/>
        <dbReference type="ChEBI" id="CHEBI:29033"/>
        <dbReference type="ChEBI" id="CHEBI:29034"/>
        <dbReference type="EC" id="7.1.1.9"/>
    </reaction>
</comment>
<dbReference type="SUPFAM" id="SSF49503">
    <property type="entry name" value="Cupredoxins"/>
    <property type="match status" value="1"/>
</dbReference>
<dbReference type="PANTHER" id="PTHR22888:SF9">
    <property type="entry name" value="CYTOCHROME C OXIDASE SUBUNIT 2"/>
    <property type="match status" value="1"/>
</dbReference>
<dbReference type="GO" id="GO:0005507">
    <property type="term" value="F:copper ion binding"/>
    <property type="evidence" value="ECO:0007669"/>
    <property type="project" value="InterPro"/>
</dbReference>
<evidence type="ECO:0000256" key="6">
    <source>
        <dbReference type="ARBA" id="ARBA00022692"/>
    </source>
</evidence>
<dbReference type="PROSITE" id="PS00078">
    <property type="entry name" value="COX2"/>
    <property type="match status" value="1"/>
</dbReference>
<comment type="similarity">
    <text evidence="3 15">Belongs to the cytochrome c oxidase subunit 2 family.</text>
</comment>
<evidence type="ECO:0000256" key="12">
    <source>
        <dbReference type="ARBA" id="ARBA00023136"/>
    </source>
</evidence>
<dbReference type="InterPro" id="IPR045187">
    <property type="entry name" value="CcO_II"/>
</dbReference>
<organism evidence="20 21">
    <name type="scientific">Ancylobacter pratisalsi</name>
    <dbReference type="NCBI Taxonomy" id="1745854"/>
    <lineage>
        <taxon>Bacteria</taxon>
        <taxon>Pseudomonadati</taxon>
        <taxon>Pseudomonadota</taxon>
        <taxon>Alphaproteobacteria</taxon>
        <taxon>Hyphomicrobiales</taxon>
        <taxon>Xanthobacteraceae</taxon>
        <taxon>Ancylobacter</taxon>
    </lineage>
</organism>
<evidence type="ECO:0000256" key="13">
    <source>
        <dbReference type="ARBA" id="ARBA00024688"/>
    </source>
</evidence>
<dbReference type="EMBL" id="CP048630">
    <property type="protein sequence ID" value="QIB35016.1"/>
    <property type="molecule type" value="Genomic_DNA"/>
</dbReference>
<reference evidence="20 21" key="1">
    <citation type="submission" date="2020-02" db="EMBL/GenBank/DDBJ databases">
        <authorList>
            <person name="Li G."/>
        </authorList>
    </citation>
    <scope>NUCLEOTIDE SEQUENCE [LARGE SCALE GENOMIC DNA]</scope>
    <source>
        <strain evidence="20 21">DSM 102029</strain>
    </source>
</reference>
<keyword evidence="12 17" id="KW-0472">Membrane</keyword>
<feature type="domain" description="Cytochrome oxidase subunit II transmembrane region profile" evidence="19">
    <location>
        <begin position="45"/>
        <end position="140"/>
    </location>
</feature>
<feature type="domain" description="Cytochrome oxidase subunit II copper A binding" evidence="18">
    <location>
        <begin position="141"/>
        <end position="274"/>
    </location>
</feature>
<dbReference type="Proteomes" id="UP000464751">
    <property type="component" value="Chromosome"/>
</dbReference>
<evidence type="ECO:0000256" key="9">
    <source>
        <dbReference type="ARBA" id="ARBA00022982"/>
    </source>
</evidence>
<dbReference type="Pfam" id="PF02790">
    <property type="entry name" value="COX2_TM"/>
    <property type="match status" value="1"/>
</dbReference>